<evidence type="ECO:0000313" key="2">
    <source>
        <dbReference type="Proteomes" id="UP001222325"/>
    </source>
</evidence>
<evidence type="ECO:0000313" key="1">
    <source>
        <dbReference type="EMBL" id="KAJ7081881.1"/>
    </source>
</evidence>
<dbReference type="AlphaFoldDB" id="A0AAD6U1T5"/>
<keyword evidence="2" id="KW-1185">Reference proteome</keyword>
<sequence>MFSRPLEEQNITQHSADICFDTDVESETPNKIGKIEFTLINRSRMMNGLDGDSSDNLFESCDAISHELMMMYSVLFDEEGEPTNPELEGLLEGDIMYLDSIVIEPRFRGMHLNRSPHVGYGIGLLAVDGLRGIFPSFEMDLVLLNPAASIAELEKYPGTSPEVAQKKLIAYWSLLGMNVWAPSSSDFKLMGMWTGLRLPNIEEVWTGFSMFNVQF</sequence>
<name>A0AAD6U1T5_9AGAR</name>
<reference evidence="1" key="1">
    <citation type="submission" date="2023-03" db="EMBL/GenBank/DDBJ databases">
        <title>Massive genome expansion in bonnet fungi (Mycena s.s.) driven by repeated elements and novel gene families across ecological guilds.</title>
        <authorList>
            <consortium name="Lawrence Berkeley National Laboratory"/>
            <person name="Harder C.B."/>
            <person name="Miyauchi S."/>
            <person name="Viragh M."/>
            <person name="Kuo A."/>
            <person name="Thoen E."/>
            <person name="Andreopoulos B."/>
            <person name="Lu D."/>
            <person name="Skrede I."/>
            <person name="Drula E."/>
            <person name="Henrissat B."/>
            <person name="Morin E."/>
            <person name="Kohler A."/>
            <person name="Barry K."/>
            <person name="LaButti K."/>
            <person name="Morin E."/>
            <person name="Salamov A."/>
            <person name="Lipzen A."/>
            <person name="Mereny Z."/>
            <person name="Hegedus B."/>
            <person name="Baldrian P."/>
            <person name="Stursova M."/>
            <person name="Weitz H."/>
            <person name="Taylor A."/>
            <person name="Grigoriev I.V."/>
            <person name="Nagy L.G."/>
            <person name="Martin F."/>
            <person name="Kauserud H."/>
        </authorList>
    </citation>
    <scope>NUCLEOTIDE SEQUENCE</scope>
    <source>
        <strain evidence="1">CBHHK173m</strain>
    </source>
</reference>
<gene>
    <name evidence="1" type="ORF">B0H15DRAFT_994613</name>
</gene>
<protein>
    <submittedName>
        <fullName evidence="1">Uncharacterized protein</fullName>
    </submittedName>
</protein>
<comment type="caution">
    <text evidence="1">The sequence shown here is derived from an EMBL/GenBank/DDBJ whole genome shotgun (WGS) entry which is preliminary data.</text>
</comment>
<accession>A0AAD6U1T5</accession>
<proteinExistence type="predicted"/>
<dbReference type="EMBL" id="JARJCN010000048">
    <property type="protein sequence ID" value="KAJ7081881.1"/>
    <property type="molecule type" value="Genomic_DNA"/>
</dbReference>
<organism evidence="1 2">
    <name type="scientific">Mycena belliarum</name>
    <dbReference type="NCBI Taxonomy" id="1033014"/>
    <lineage>
        <taxon>Eukaryota</taxon>
        <taxon>Fungi</taxon>
        <taxon>Dikarya</taxon>
        <taxon>Basidiomycota</taxon>
        <taxon>Agaricomycotina</taxon>
        <taxon>Agaricomycetes</taxon>
        <taxon>Agaricomycetidae</taxon>
        <taxon>Agaricales</taxon>
        <taxon>Marasmiineae</taxon>
        <taxon>Mycenaceae</taxon>
        <taxon>Mycena</taxon>
    </lineage>
</organism>
<dbReference type="Proteomes" id="UP001222325">
    <property type="component" value="Unassembled WGS sequence"/>
</dbReference>